<reference evidence="3 4" key="1">
    <citation type="submission" date="2019-02" db="EMBL/GenBank/DDBJ databases">
        <title>Deep-cultivation of Planctomycetes and their phenomic and genomic characterization uncovers novel biology.</title>
        <authorList>
            <person name="Wiegand S."/>
            <person name="Jogler M."/>
            <person name="Boedeker C."/>
            <person name="Pinto D."/>
            <person name="Vollmers J."/>
            <person name="Rivas-Marin E."/>
            <person name="Kohn T."/>
            <person name="Peeters S.H."/>
            <person name="Heuer A."/>
            <person name="Rast P."/>
            <person name="Oberbeckmann S."/>
            <person name="Bunk B."/>
            <person name="Jeske O."/>
            <person name="Meyerdierks A."/>
            <person name="Storesund J.E."/>
            <person name="Kallscheuer N."/>
            <person name="Luecker S."/>
            <person name="Lage O.M."/>
            <person name="Pohl T."/>
            <person name="Merkel B.J."/>
            <person name="Hornburger P."/>
            <person name="Mueller R.-W."/>
            <person name="Bruemmer F."/>
            <person name="Labrenz M."/>
            <person name="Spormann A.M."/>
            <person name="Op den Camp H."/>
            <person name="Overmann J."/>
            <person name="Amann R."/>
            <person name="Jetten M.S.M."/>
            <person name="Mascher T."/>
            <person name="Medema M.H."/>
            <person name="Devos D.P."/>
            <person name="Kaster A.-K."/>
            <person name="Ovreas L."/>
            <person name="Rohde M."/>
            <person name="Galperin M.Y."/>
            <person name="Jogler C."/>
        </authorList>
    </citation>
    <scope>NUCLEOTIDE SEQUENCE [LARGE SCALE GENOMIC DNA]</scope>
    <source>
        <strain evidence="3 4">Poly30</strain>
    </source>
</reference>
<keyword evidence="4" id="KW-1185">Reference proteome</keyword>
<feature type="transmembrane region" description="Helical" evidence="2">
    <location>
        <begin position="245"/>
        <end position="266"/>
    </location>
</feature>
<evidence type="ECO:0000313" key="4">
    <source>
        <dbReference type="Proteomes" id="UP000320390"/>
    </source>
</evidence>
<keyword evidence="2" id="KW-0812">Transmembrane</keyword>
<keyword evidence="2" id="KW-1133">Transmembrane helix</keyword>
<evidence type="ECO:0000256" key="2">
    <source>
        <dbReference type="SAM" id="Phobius"/>
    </source>
</evidence>
<gene>
    <name evidence="3" type="ORF">Poly30_31220</name>
</gene>
<organism evidence="3 4">
    <name type="scientific">Saltatorellus ferox</name>
    <dbReference type="NCBI Taxonomy" id="2528018"/>
    <lineage>
        <taxon>Bacteria</taxon>
        <taxon>Pseudomonadati</taxon>
        <taxon>Planctomycetota</taxon>
        <taxon>Planctomycetia</taxon>
        <taxon>Planctomycetia incertae sedis</taxon>
        <taxon>Saltatorellus</taxon>
    </lineage>
</organism>
<feature type="transmembrane region" description="Helical" evidence="2">
    <location>
        <begin position="204"/>
        <end position="225"/>
    </location>
</feature>
<evidence type="ECO:0000313" key="3">
    <source>
        <dbReference type="EMBL" id="QDV07595.1"/>
    </source>
</evidence>
<feature type="region of interest" description="Disordered" evidence="1">
    <location>
        <begin position="300"/>
        <end position="321"/>
    </location>
</feature>
<protein>
    <submittedName>
        <fullName evidence="3">Uncharacterized protein</fullName>
    </submittedName>
</protein>
<dbReference type="AlphaFoldDB" id="A0A518EU28"/>
<dbReference type="EMBL" id="CP036434">
    <property type="protein sequence ID" value="QDV07595.1"/>
    <property type="molecule type" value="Genomic_DNA"/>
</dbReference>
<keyword evidence="2" id="KW-0472">Membrane</keyword>
<evidence type="ECO:0000256" key="1">
    <source>
        <dbReference type="SAM" id="MobiDB-lite"/>
    </source>
</evidence>
<sequence length="321" mass="35217">MFGKRQNKDRENAEFVKELSAQREQTQSLVDRYEAEVKTARSAVLAVGKAREERDEYRRVLAAAIATERRREAQVEALEQEQQRLEALATRELRAAAEEGARRKELGQRVESLEGRLTEELAARERAIGDVSDRAWAEREAARDELVRVVVGHREEVASALKQSVEQLAALETALHDSAAARSQRPPEPARSAAADARGLRARLLIGLGVASTLIVVALIPLAVLSVSDPERALFVHLASGLGPWHLIFAVVVFVGLAVACLTWAIRDLEAARPPADDHDRMREPGVPAVEEKELIPLRAAEGRGSSAVKQELPLNGTPRS</sequence>
<feature type="region of interest" description="Disordered" evidence="1">
    <location>
        <begin position="1"/>
        <end position="23"/>
    </location>
</feature>
<dbReference type="RefSeq" id="WP_145198757.1">
    <property type="nucleotide sequence ID" value="NZ_CP036434.1"/>
</dbReference>
<accession>A0A518EU28</accession>
<feature type="compositionally biased region" description="Basic and acidic residues" evidence="1">
    <location>
        <begin position="1"/>
        <end position="21"/>
    </location>
</feature>
<name>A0A518EU28_9BACT</name>
<dbReference type="Proteomes" id="UP000320390">
    <property type="component" value="Chromosome"/>
</dbReference>
<proteinExistence type="predicted"/>